<dbReference type="InterPro" id="IPR010652">
    <property type="entry name" value="DUF1232"/>
</dbReference>
<evidence type="ECO:0000313" key="8">
    <source>
        <dbReference type="Proteomes" id="UP000064967"/>
    </source>
</evidence>
<dbReference type="AlphaFoldDB" id="A0A0K1QFY7"/>
<feature type="transmembrane region" description="Helical" evidence="5">
    <location>
        <begin position="43"/>
        <end position="61"/>
    </location>
</feature>
<dbReference type="STRING" id="1391654.AKJ09_11301"/>
<evidence type="ECO:0000313" key="7">
    <source>
        <dbReference type="EMBL" id="AKV04638.1"/>
    </source>
</evidence>
<evidence type="ECO:0000256" key="3">
    <source>
        <dbReference type="ARBA" id="ARBA00022989"/>
    </source>
</evidence>
<evidence type="ECO:0000256" key="4">
    <source>
        <dbReference type="ARBA" id="ARBA00023136"/>
    </source>
</evidence>
<feature type="transmembrane region" description="Helical" evidence="5">
    <location>
        <begin position="18"/>
        <end position="37"/>
    </location>
</feature>
<sequence>MGRLRALVRYFRDPSASIFGKLFVLLAVVYVVCPVDLIPDVPIVGWLDDLGVASLAMAFLARTVARYRHDPALIDAPLEAAMPVVPVRSR</sequence>
<dbReference type="Proteomes" id="UP000064967">
    <property type="component" value="Chromosome"/>
</dbReference>
<feature type="domain" description="DUF1232" evidence="6">
    <location>
        <begin position="21"/>
        <end position="54"/>
    </location>
</feature>
<gene>
    <name evidence="7" type="ORF">AKJ09_11301</name>
</gene>
<dbReference type="Pfam" id="PF06803">
    <property type="entry name" value="DUF1232"/>
    <property type="match status" value="1"/>
</dbReference>
<evidence type="ECO:0000256" key="5">
    <source>
        <dbReference type="SAM" id="Phobius"/>
    </source>
</evidence>
<evidence type="ECO:0000256" key="1">
    <source>
        <dbReference type="ARBA" id="ARBA00004127"/>
    </source>
</evidence>
<reference evidence="7 8" key="1">
    <citation type="submission" date="2015-08" db="EMBL/GenBank/DDBJ databases">
        <authorList>
            <person name="Babu N.S."/>
            <person name="Beckwith C.J."/>
            <person name="Beseler K.G."/>
            <person name="Brison A."/>
            <person name="Carone J.V."/>
            <person name="Caskin T.P."/>
            <person name="Diamond M."/>
            <person name="Durham M.E."/>
            <person name="Foxe J.M."/>
            <person name="Go M."/>
            <person name="Henderson B.A."/>
            <person name="Jones I.B."/>
            <person name="McGettigan J.A."/>
            <person name="Micheletti S.J."/>
            <person name="Nasrallah M.E."/>
            <person name="Ortiz D."/>
            <person name="Piller C.R."/>
            <person name="Privatt S.R."/>
            <person name="Schneider S.L."/>
            <person name="Sharp S."/>
            <person name="Smith T.C."/>
            <person name="Stanton J.D."/>
            <person name="Ullery H.E."/>
            <person name="Wilson R.J."/>
            <person name="Serrano M.G."/>
            <person name="Buck G."/>
            <person name="Lee V."/>
            <person name="Wang Y."/>
            <person name="Carvalho R."/>
            <person name="Voegtly L."/>
            <person name="Shi R."/>
            <person name="Duckworth R."/>
            <person name="Johnson A."/>
            <person name="Loviza R."/>
            <person name="Walstead R."/>
            <person name="Shah Z."/>
            <person name="Kiflezghi M."/>
            <person name="Wade K."/>
            <person name="Ball S.L."/>
            <person name="Bradley K.W."/>
            <person name="Asai D.J."/>
            <person name="Bowman C.A."/>
            <person name="Russell D.A."/>
            <person name="Pope W.H."/>
            <person name="Jacobs-Sera D."/>
            <person name="Hendrix R.W."/>
            <person name="Hatfull G.F."/>
        </authorList>
    </citation>
    <scope>NUCLEOTIDE SEQUENCE [LARGE SCALE GENOMIC DNA]</scope>
    <source>
        <strain evidence="7 8">DSM 27648</strain>
    </source>
</reference>
<keyword evidence="8" id="KW-1185">Reference proteome</keyword>
<organism evidence="7 8">
    <name type="scientific">Labilithrix luteola</name>
    <dbReference type="NCBI Taxonomy" id="1391654"/>
    <lineage>
        <taxon>Bacteria</taxon>
        <taxon>Pseudomonadati</taxon>
        <taxon>Myxococcota</taxon>
        <taxon>Polyangia</taxon>
        <taxon>Polyangiales</taxon>
        <taxon>Labilitrichaceae</taxon>
        <taxon>Labilithrix</taxon>
    </lineage>
</organism>
<dbReference type="GO" id="GO:0012505">
    <property type="term" value="C:endomembrane system"/>
    <property type="evidence" value="ECO:0007669"/>
    <property type="project" value="UniProtKB-SubCell"/>
</dbReference>
<accession>A0A0K1QFY7</accession>
<keyword evidence="4 5" id="KW-0472">Membrane</keyword>
<evidence type="ECO:0000259" key="6">
    <source>
        <dbReference type="Pfam" id="PF06803"/>
    </source>
</evidence>
<dbReference type="KEGG" id="llu:AKJ09_11301"/>
<comment type="subcellular location">
    <subcellularLocation>
        <location evidence="1">Endomembrane system</location>
        <topology evidence="1">Multi-pass membrane protein</topology>
    </subcellularLocation>
</comment>
<keyword evidence="3 5" id="KW-1133">Transmembrane helix</keyword>
<evidence type="ECO:0000256" key="2">
    <source>
        <dbReference type="ARBA" id="ARBA00022692"/>
    </source>
</evidence>
<dbReference type="RefSeq" id="WP_240488909.1">
    <property type="nucleotide sequence ID" value="NZ_CP012333.1"/>
</dbReference>
<protein>
    <recommendedName>
        <fullName evidence="6">DUF1232 domain-containing protein</fullName>
    </recommendedName>
</protein>
<proteinExistence type="predicted"/>
<name>A0A0K1QFY7_9BACT</name>
<keyword evidence="2 5" id="KW-0812">Transmembrane</keyword>
<dbReference type="EMBL" id="CP012333">
    <property type="protein sequence ID" value="AKV04638.1"/>
    <property type="molecule type" value="Genomic_DNA"/>
</dbReference>